<comment type="caution">
    <text evidence="5">The sequence shown here is derived from an EMBL/GenBank/DDBJ whole genome shotgun (WGS) entry which is preliminary data.</text>
</comment>
<keyword evidence="1" id="KW-0677">Repeat</keyword>
<dbReference type="PANTHER" id="PTHR45641">
    <property type="entry name" value="TETRATRICOPEPTIDE REPEAT PROTEIN (AFU_ORTHOLOGUE AFUA_6G03870)"/>
    <property type="match status" value="1"/>
</dbReference>
<feature type="compositionally biased region" description="Low complexity" evidence="4">
    <location>
        <begin position="1301"/>
        <end position="1326"/>
    </location>
</feature>
<evidence type="ECO:0000256" key="4">
    <source>
        <dbReference type="SAM" id="MobiDB-lite"/>
    </source>
</evidence>
<evidence type="ECO:0000313" key="6">
    <source>
        <dbReference type="Proteomes" id="UP000266841"/>
    </source>
</evidence>
<feature type="region of interest" description="Disordered" evidence="4">
    <location>
        <begin position="189"/>
        <end position="231"/>
    </location>
</feature>
<accession>K0RJX6</accession>
<feature type="region of interest" description="Disordered" evidence="4">
    <location>
        <begin position="371"/>
        <end position="391"/>
    </location>
</feature>
<dbReference type="InterPro" id="IPR011990">
    <property type="entry name" value="TPR-like_helical_dom_sf"/>
</dbReference>
<feature type="region of interest" description="Disordered" evidence="4">
    <location>
        <begin position="92"/>
        <end position="121"/>
    </location>
</feature>
<dbReference type="OrthoDB" id="10031679at2759"/>
<dbReference type="Gene3D" id="1.25.40.10">
    <property type="entry name" value="Tetratricopeptide repeat domain"/>
    <property type="match status" value="2"/>
</dbReference>
<feature type="compositionally biased region" description="Polar residues" evidence="4">
    <location>
        <begin position="918"/>
        <end position="937"/>
    </location>
</feature>
<keyword evidence="6" id="KW-1185">Reference proteome</keyword>
<dbReference type="PANTHER" id="PTHR45641:SF19">
    <property type="entry name" value="NEPHROCYSTIN-3"/>
    <property type="match status" value="1"/>
</dbReference>
<reference evidence="5 6" key="1">
    <citation type="journal article" date="2012" name="Genome Biol.">
        <title>Genome and low-iron response of an oceanic diatom adapted to chronic iron limitation.</title>
        <authorList>
            <person name="Lommer M."/>
            <person name="Specht M."/>
            <person name="Roy A.S."/>
            <person name="Kraemer L."/>
            <person name="Andreson R."/>
            <person name="Gutowska M.A."/>
            <person name="Wolf J."/>
            <person name="Bergner S.V."/>
            <person name="Schilhabel M.B."/>
            <person name="Klostermeier U.C."/>
            <person name="Beiko R.G."/>
            <person name="Rosenstiel P."/>
            <person name="Hippler M."/>
            <person name="Laroche J."/>
        </authorList>
    </citation>
    <scope>NUCLEOTIDE SEQUENCE [LARGE SCALE GENOMIC DNA]</scope>
    <source>
        <strain evidence="5 6">CCMP1005</strain>
    </source>
</reference>
<feature type="region of interest" description="Disordered" evidence="4">
    <location>
        <begin position="1370"/>
        <end position="1390"/>
    </location>
</feature>
<keyword evidence="2 3" id="KW-0802">TPR repeat</keyword>
<name>K0RJX6_THAOC</name>
<feature type="compositionally biased region" description="Polar residues" evidence="4">
    <location>
        <begin position="382"/>
        <end position="391"/>
    </location>
</feature>
<dbReference type="InterPro" id="IPR019734">
    <property type="entry name" value="TPR_rpt"/>
</dbReference>
<gene>
    <name evidence="5" type="ORF">THAOC_34314</name>
</gene>
<protein>
    <submittedName>
        <fullName evidence="5">Uncharacterized protein</fullName>
    </submittedName>
</protein>
<evidence type="ECO:0000313" key="5">
    <source>
        <dbReference type="EMBL" id="EJK47002.1"/>
    </source>
</evidence>
<feature type="region of interest" description="Disordered" evidence="4">
    <location>
        <begin position="1441"/>
        <end position="1467"/>
    </location>
</feature>
<feature type="repeat" description="TPR" evidence="3">
    <location>
        <begin position="343"/>
        <end position="376"/>
    </location>
</feature>
<evidence type="ECO:0000256" key="2">
    <source>
        <dbReference type="ARBA" id="ARBA00022803"/>
    </source>
</evidence>
<dbReference type="SUPFAM" id="SSF48452">
    <property type="entry name" value="TPR-like"/>
    <property type="match status" value="3"/>
</dbReference>
<dbReference type="eggNOG" id="KOG1840">
    <property type="taxonomic scope" value="Eukaryota"/>
</dbReference>
<organism evidence="5 6">
    <name type="scientific">Thalassiosira oceanica</name>
    <name type="common">Marine diatom</name>
    <dbReference type="NCBI Taxonomy" id="159749"/>
    <lineage>
        <taxon>Eukaryota</taxon>
        <taxon>Sar</taxon>
        <taxon>Stramenopiles</taxon>
        <taxon>Ochrophyta</taxon>
        <taxon>Bacillariophyta</taxon>
        <taxon>Coscinodiscophyceae</taxon>
        <taxon>Thalassiosirophycidae</taxon>
        <taxon>Thalassiosirales</taxon>
        <taxon>Thalassiosiraceae</taxon>
        <taxon>Thalassiosira</taxon>
    </lineage>
</organism>
<dbReference type="EMBL" id="AGNL01047422">
    <property type="protein sequence ID" value="EJK47002.1"/>
    <property type="molecule type" value="Genomic_DNA"/>
</dbReference>
<feature type="repeat" description="TPR" evidence="3">
    <location>
        <begin position="604"/>
        <end position="637"/>
    </location>
</feature>
<dbReference type="SMART" id="SM00028">
    <property type="entry name" value="TPR"/>
    <property type="match status" value="7"/>
</dbReference>
<feature type="compositionally biased region" description="Polar residues" evidence="4">
    <location>
        <begin position="205"/>
        <end position="228"/>
    </location>
</feature>
<proteinExistence type="predicted"/>
<feature type="compositionally biased region" description="Basic residues" evidence="4">
    <location>
        <begin position="1380"/>
        <end position="1390"/>
    </location>
</feature>
<evidence type="ECO:0000256" key="1">
    <source>
        <dbReference type="ARBA" id="ARBA00022737"/>
    </source>
</evidence>
<feature type="region of interest" description="Disordered" evidence="4">
    <location>
        <begin position="911"/>
        <end position="937"/>
    </location>
</feature>
<dbReference type="Pfam" id="PF13424">
    <property type="entry name" value="TPR_12"/>
    <property type="match status" value="3"/>
</dbReference>
<dbReference type="PROSITE" id="PS50005">
    <property type="entry name" value="TPR"/>
    <property type="match status" value="2"/>
</dbReference>
<feature type="region of interest" description="Disordered" evidence="4">
    <location>
        <begin position="1"/>
        <end position="72"/>
    </location>
</feature>
<feature type="region of interest" description="Disordered" evidence="4">
    <location>
        <begin position="1298"/>
        <end position="1331"/>
    </location>
</feature>
<feature type="compositionally biased region" description="Low complexity" evidence="4">
    <location>
        <begin position="47"/>
        <end position="57"/>
    </location>
</feature>
<evidence type="ECO:0000256" key="3">
    <source>
        <dbReference type="PROSITE-ProRule" id="PRU00339"/>
    </source>
</evidence>
<dbReference type="Proteomes" id="UP000266841">
    <property type="component" value="Unassembled WGS sequence"/>
</dbReference>
<feature type="compositionally biased region" description="Basic and acidic residues" evidence="4">
    <location>
        <begin position="102"/>
        <end position="114"/>
    </location>
</feature>
<sequence length="1467" mass="161886">MIDHGKGREVAGASSSASPPLSPKIEGRKAPSSSPPLPSSRKRPSPRTRASASTPTSVAGSGAGANNSIDVGIEDRDDPLLSLFRVHNTKRVNFDLTPQPDEPSHEDGPNESSKDSGQPSGFLRKLVRSASRRRKDPSLTASVLLSKKGAADVAVEEDDIFVNKMLEPTQLRRVGSFLSGKHWSNILRSNSASDNPEGCGDVKSQGGSLQTSRSFSTIDGTTNGSGARTMSRESKESLAILLKKAKHAHKRSFRYRAAMKYYLLALKEMAAAGYTDSDPLMQKIVKSLNDVHHANSTVSNSANIVQIGIQHEDNDQLIKALKMYTIAYRMRRDSLGVDHPSLPVLLNMMGSVQVKRGEHDEAMRIYELSLRGRPDENGGSGRNKSAFRQQNPLTTAATLRDMAMILEHKSSEEKALRFYHSSLRYSVKYQNSAKKNTRTIDLARSDSIDYDSETGSAIGSDFSAKGSDISDFSNRDWLDKSSFVDESFSLEEVLIEKSTAIGKHEQPVKDVQATEEMELFIEKRFDKLLFDTAKSHTTKFYYDELFASEDDVGREGGEMDMAMTLHQIAQIHRRGHRHSAALSAYNASLRAMKRALGEGHGSTAAILGNIANLYTEMGDFDQAFKMYQEVLGIETMHFGLSHPEVAVTLHNIGTIECSRGRYKEGASLFTQVAEMQKIRYGDQHLTVAVTLACLADAHEKLGNTRSAIKSYEEALRIRISALGKSHLDVGRLTHKLARLASDRGDYRLAETYANRASETYKANKLPANHLFLIEMARDKADIQAGLKRPARAESTKRLAPIQQRPITPGASTQYFHWKGSTGTRGRSLQAGTEGKAGVCLARGNGRGRLLQVERSRLLPRPDIPPGAGPLRQADKQGHMAQKQAAIPRQQYASLLDTLLCCTEGKDSALSESNDLRQCESSPSETCQPPYSIPKSHSTGDLSKLAVVRSSEAESVILPHLRFDHKRKRDTPVLYEFFDMFLADTARHSFEHFHQQNGDEDVVITAWRSAGDHRMRRDVSFLTMISPNSSDINSPKADGTTIPMKVFAVQTLSKEKTSLVMECVFTFEMATPTSPPSSIKDVGKKALSHFLMFNVVKGCSVNVSVILSECNASRHDIVGQEASRSACRVASDSIVEEKDEEPNLFWGLLNHPFLLPSCWSNCGAKADDPMSSLETISKDKENEGASEVGAALLSAIRAKNENSVFVGSSSSRRQFDGLQVANSRLSEPDDVLRSSSCVSQTSLKSKNSSFDLDSSTTMRRMILERGRAFISSGDEVQSNGCSHKPSLPTSLSMRIQMQLGDSSSSNPQAPPSANSSTSSLSRSKGSGSITGHIDDKIRRGLKKRVAKQWIAWAESFCMRYWQDEEAEQARRKALGIPQPRTNKRNRSNTRPTVRKIVKTATRTVSPLGTPTRREDEGWTPLRSGRKYERWMAVDCGVEVDFSTKKQSMGRRRSPMSLRTSSRRRSVSR</sequence>